<dbReference type="Gene3D" id="2.160.10.10">
    <property type="entry name" value="Hexapeptide repeat proteins"/>
    <property type="match status" value="1"/>
</dbReference>
<evidence type="ECO:0000256" key="3">
    <source>
        <dbReference type="ARBA" id="ARBA00023315"/>
    </source>
</evidence>
<dbReference type="EMBL" id="MLJW01000012">
    <property type="protein sequence ID" value="OIR14150.1"/>
    <property type="molecule type" value="Genomic_DNA"/>
</dbReference>
<dbReference type="GO" id="GO:0009001">
    <property type="term" value="F:serine O-acetyltransferase activity"/>
    <property type="evidence" value="ECO:0007669"/>
    <property type="project" value="UniProtKB-EC"/>
</dbReference>
<dbReference type="AlphaFoldDB" id="A0A1J5TQ98"/>
<dbReference type="EC" id="2.3.1.30" evidence="4"/>
<protein>
    <submittedName>
        <fullName evidence="4">Serine acetyltransferase</fullName>
        <ecNumber evidence="4">2.3.1.30</ecNumber>
    </submittedName>
</protein>
<evidence type="ECO:0000256" key="2">
    <source>
        <dbReference type="ARBA" id="ARBA00022679"/>
    </source>
</evidence>
<dbReference type="PANTHER" id="PTHR42811">
    <property type="entry name" value="SERINE ACETYLTRANSFERASE"/>
    <property type="match status" value="1"/>
</dbReference>
<keyword evidence="1" id="KW-0028">Amino-acid biosynthesis</keyword>
<dbReference type="InterPro" id="IPR042122">
    <property type="entry name" value="Ser_AcTrfase_N_sf"/>
</dbReference>
<dbReference type="CDD" id="cd03354">
    <property type="entry name" value="LbH_SAT"/>
    <property type="match status" value="1"/>
</dbReference>
<proteinExistence type="predicted"/>
<sequence>MGQQAFIERLFTQNTKAYSAFPDKELAEEFIDQLFNFLFLPKTVRHKQPKDLEKEFDSLKDNFSSLVFDILHDAGKTEEVTKIFFEAIPEIYYKLIHDAETILQFDPAAQSLEEVLVAYPGFYATTIYRLSHQLCRQGVKILPRLFTEYAHSKTGIDIHPGAKIGDSFFIDHGTGIVIGETTVIGNNVKIYQGVTLGALNVSKEKAKTKRHPTIQDNVIIYSGATILGGDTVVGHDSVIGGNVWLTYSVFPHSIIYHKSEVAIKDKFPATDALNFVI</sequence>
<dbReference type="GO" id="GO:0008652">
    <property type="term" value="P:amino acid biosynthetic process"/>
    <property type="evidence" value="ECO:0007669"/>
    <property type="project" value="UniProtKB-KW"/>
</dbReference>
<keyword evidence="3 4" id="KW-0012">Acyltransferase</keyword>
<accession>A0A1J5TQ98</accession>
<dbReference type="Gene3D" id="1.10.3130.10">
    <property type="entry name" value="serine acetyltransferase, domain 1"/>
    <property type="match status" value="1"/>
</dbReference>
<reference evidence="4" key="1">
    <citation type="submission" date="2016-10" db="EMBL/GenBank/DDBJ databases">
        <title>Sequence of Gallionella enrichment culture.</title>
        <authorList>
            <person name="Poehlein A."/>
            <person name="Muehling M."/>
            <person name="Daniel R."/>
        </authorList>
    </citation>
    <scope>NUCLEOTIDE SEQUENCE</scope>
</reference>
<dbReference type="SUPFAM" id="SSF51161">
    <property type="entry name" value="Trimeric LpxA-like enzymes"/>
    <property type="match status" value="1"/>
</dbReference>
<keyword evidence="2 4" id="KW-0808">Transferase</keyword>
<gene>
    <name evidence="4" type="primary">cysE_3</name>
    <name evidence="4" type="ORF">GALL_46110</name>
</gene>
<evidence type="ECO:0000313" key="4">
    <source>
        <dbReference type="EMBL" id="OIR14150.1"/>
    </source>
</evidence>
<name>A0A1J5TQ98_9ZZZZ</name>
<evidence type="ECO:0000256" key="1">
    <source>
        <dbReference type="ARBA" id="ARBA00022605"/>
    </source>
</evidence>
<dbReference type="InterPro" id="IPR045304">
    <property type="entry name" value="LbH_SAT"/>
</dbReference>
<organism evidence="4">
    <name type="scientific">mine drainage metagenome</name>
    <dbReference type="NCBI Taxonomy" id="410659"/>
    <lineage>
        <taxon>unclassified sequences</taxon>
        <taxon>metagenomes</taxon>
        <taxon>ecological metagenomes</taxon>
    </lineage>
</organism>
<comment type="caution">
    <text evidence="4">The sequence shown here is derived from an EMBL/GenBank/DDBJ whole genome shotgun (WGS) entry which is preliminary data.</text>
</comment>
<dbReference type="InterPro" id="IPR011004">
    <property type="entry name" value="Trimer_LpxA-like_sf"/>
</dbReference>